<evidence type="ECO:0000259" key="20">
    <source>
        <dbReference type="PROSITE" id="PS50011"/>
    </source>
</evidence>
<dbReference type="InterPro" id="IPR002048">
    <property type="entry name" value="EF_hand_dom"/>
</dbReference>
<keyword evidence="6" id="KW-0723">Serine/threonine-protein kinase</keyword>
<feature type="domain" description="EF-hand" evidence="21">
    <location>
        <begin position="436"/>
        <end position="471"/>
    </location>
</feature>
<feature type="domain" description="EF-hand" evidence="21">
    <location>
        <begin position="398"/>
        <end position="433"/>
    </location>
</feature>
<dbReference type="PROSITE" id="PS50011">
    <property type="entry name" value="PROTEIN_KINASE_DOM"/>
    <property type="match status" value="1"/>
</dbReference>
<comment type="catalytic activity">
    <reaction evidence="17">
        <text>L-threonyl-[protein] + ATP = O-phospho-L-threonyl-[protein] + ADP + H(+)</text>
        <dbReference type="Rhea" id="RHEA:46608"/>
        <dbReference type="Rhea" id="RHEA-COMP:11060"/>
        <dbReference type="Rhea" id="RHEA-COMP:11605"/>
        <dbReference type="ChEBI" id="CHEBI:15378"/>
        <dbReference type="ChEBI" id="CHEBI:30013"/>
        <dbReference type="ChEBI" id="CHEBI:30616"/>
        <dbReference type="ChEBI" id="CHEBI:61977"/>
        <dbReference type="ChEBI" id="CHEBI:456216"/>
        <dbReference type="EC" id="2.7.11.1"/>
    </reaction>
</comment>
<comment type="subcellular location">
    <subcellularLocation>
        <location evidence="2">Cytoplasm</location>
        <location evidence="2">Cytoskeleton</location>
    </subcellularLocation>
</comment>
<keyword evidence="12" id="KW-0106">Calcium</keyword>
<feature type="domain" description="EF-hand" evidence="21">
    <location>
        <begin position="472"/>
        <end position="507"/>
    </location>
</feature>
<evidence type="ECO:0000256" key="2">
    <source>
        <dbReference type="ARBA" id="ARBA00004245"/>
    </source>
</evidence>
<keyword evidence="11" id="KW-0418">Kinase</keyword>
<name>A0A8S1TBD3_9CILI</name>
<comment type="similarity">
    <text evidence="3">Belongs to the centrin family.</text>
</comment>
<evidence type="ECO:0000256" key="15">
    <source>
        <dbReference type="ARBA" id="ARBA00024334"/>
    </source>
</evidence>
<organism evidence="22 23">
    <name type="scientific">Paramecium pentaurelia</name>
    <dbReference type="NCBI Taxonomy" id="43138"/>
    <lineage>
        <taxon>Eukaryota</taxon>
        <taxon>Sar</taxon>
        <taxon>Alveolata</taxon>
        <taxon>Ciliophora</taxon>
        <taxon>Intramacronucleata</taxon>
        <taxon>Oligohymenophorea</taxon>
        <taxon>Peniculida</taxon>
        <taxon>Parameciidae</taxon>
        <taxon>Paramecium</taxon>
    </lineage>
</organism>
<dbReference type="Pfam" id="PF00069">
    <property type="entry name" value="Pkinase"/>
    <property type="match status" value="1"/>
</dbReference>
<keyword evidence="10 19" id="KW-0547">Nucleotide-binding</keyword>
<keyword evidence="9" id="KW-0677">Repeat</keyword>
<evidence type="ECO:0000256" key="18">
    <source>
        <dbReference type="ARBA" id="ARBA00048679"/>
    </source>
</evidence>
<dbReference type="AlphaFoldDB" id="A0A8S1TBD3"/>
<dbReference type="InterPro" id="IPR008271">
    <property type="entry name" value="Ser/Thr_kinase_AS"/>
</dbReference>
<dbReference type="InterPro" id="IPR050205">
    <property type="entry name" value="CDPK_Ser/Thr_kinases"/>
</dbReference>
<evidence type="ECO:0000256" key="16">
    <source>
        <dbReference type="ARBA" id="ARBA00025692"/>
    </source>
</evidence>
<dbReference type="OrthoDB" id="301161at2759"/>
<evidence type="ECO:0000256" key="14">
    <source>
        <dbReference type="ARBA" id="ARBA00023212"/>
    </source>
</evidence>
<dbReference type="EC" id="2.7.11.1" evidence="4"/>
<reference evidence="22" key="1">
    <citation type="submission" date="2021-01" db="EMBL/GenBank/DDBJ databases">
        <authorList>
            <consortium name="Genoscope - CEA"/>
            <person name="William W."/>
        </authorList>
    </citation>
    <scope>NUCLEOTIDE SEQUENCE</scope>
</reference>
<evidence type="ECO:0000256" key="4">
    <source>
        <dbReference type="ARBA" id="ARBA00012513"/>
    </source>
</evidence>
<dbReference type="PROSITE" id="PS00018">
    <property type="entry name" value="EF_HAND_1"/>
    <property type="match status" value="4"/>
</dbReference>
<dbReference type="FunFam" id="1.10.510.10:FF:001606">
    <property type="entry name" value="Uncharacterized protein"/>
    <property type="match status" value="1"/>
</dbReference>
<dbReference type="GO" id="GO:0005856">
    <property type="term" value="C:cytoskeleton"/>
    <property type="evidence" value="ECO:0007669"/>
    <property type="project" value="UniProtKB-SubCell"/>
</dbReference>
<dbReference type="PROSITE" id="PS50222">
    <property type="entry name" value="EF_HAND_2"/>
    <property type="match status" value="3"/>
</dbReference>
<evidence type="ECO:0000256" key="19">
    <source>
        <dbReference type="PROSITE-ProRule" id="PRU10141"/>
    </source>
</evidence>
<dbReference type="InterPro" id="IPR000719">
    <property type="entry name" value="Prot_kinase_dom"/>
</dbReference>
<dbReference type="PROSITE" id="PS00108">
    <property type="entry name" value="PROTEIN_KINASE_ST"/>
    <property type="match status" value="1"/>
</dbReference>
<evidence type="ECO:0000256" key="13">
    <source>
        <dbReference type="ARBA" id="ARBA00022840"/>
    </source>
</evidence>
<keyword evidence="23" id="KW-1185">Reference proteome</keyword>
<evidence type="ECO:0000256" key="17">
    <source>
        <dbReference type="ARBA" id="ARBA00047899"/>
    </source>
</evidence>
<dbReference type="Pfam" id="PF13499">
    <property type="entry name" value="EF-hand_7"/>
    <property type="match status" value="2"/>
</dbReference>
<dbReference type="GO" id="GO:0004674">
    <property type="term" value="F:protein serine/threonine kinase activity"/>
    <property type="evidence" value="ECO:0007669"/>
    <property type="project" value="UniProtKB-KW"/>
</dbReference>
<evidence type="ECO:0000256" key="8">
    <source>
        <dbReference type="ARBA" id="ARBA00022723"/>
    </source>
</evidence>
<dbReference type="CDD" id="cd00051">
    <property type="entry name" value="EFh"/>
    <property type="match status" value="2"/>
</dbReference>
<evidence type="ECO:0000256" key="11">
    <source>
        <dbReference type="ARBA" id="ARBA00022777"/>
    </source>
</evidence>
<accession>A0A8S1TBD3</accession>
<dbReference type="SMART" id="SM00054">
    <property type="entry name" value="EFh"/>
    <property type="match status" value="4"/>
</dbReference>
<comment type="catalytic activity">
    <reaction evidence="18">
        <text>L-seryl-[protein] + ATP = O-phospho-L-seryl-[protein] + ADP + H(+)</text>
        <dbReference type="Rhea" id="RHEA:17989"/>
        <dbReference type="Rhea" id="RHEA-COMP:9863"/>
        <dbReference type="Rhea" id="RHEA-COMP:11604"/>
        <dbReference type="ChEBI" id="CHEBI:15378"/>
        <dbReference type="ChEBI" id="CHEBI:29999"/>
        <dbReference type="ChEBI" id="CHEBI:30616"/>
        <dbReference type="ChEBI" id="CHEBI:83421"/>
        <dbReference type="ChEBI" id="CHEBI:456216"/>
        <dbReference type="EC" id="2.7.11.1"/>
    </reaction>
</comment>
<dbReference type="PANTHER" id="PTHR24349">
    <property type="entry name" value="SERINE/THREONINE-PROTEIN KINASE"/>
    <property type="match status" value="1"/>
</dbReference>
<dbReference type="InterPro" id="IPR018247">
    <property type="entry name" value="EF_Hand_1_Ca_BS"/>
</dbReference>
<evidence type="ECO:0000256" key="12">
    <source>
        <dbReference type="ARBA" id="ARBA00022837"/>
    </source>
</evidence>
<sequence>MGNCIFKFQVNTQAQNSIQQGNEIIDQAINADDEEQKTSIQAKIIFKQTSGVNLESIDSQTPNVFSSQSSNIKTKYQKDLSLSPDLFIRKQKEGEKFLQHYEIIKKLGQGGFGEVYQVRHLKTNLIRAVKIISRQSVENETLLLQETEILKNLDHPNIVKILEVFNDSQHFYLITESLDGGELIDRVRKIKNYSEEIAKIYMKQILSAMIYCHERKIVHRDLKPENILFDTLDINSNLKVIDFGASEKMISRKLTTKIGTPYFIAPEILRSNGYNEKVDVWSCGVILYILLIGKAPFRGKNQYETLQLVQQAQIDFNAKIWQKISPDAIDLIKLMINKDPVQRVSMKEAMSHNWIQNQSEISLPFDQAFFRNITQFKGYNNLRVAIYQFITVQTLKKEECEKCLEAFKKLDKNGDGVLCEDEILQGMLMVNINQIQSQIMIKEIMNQIDTNESGKIDFTEFITASVLLEKQILKESLRAAFRLFDLDGNGTISRSEIEEIFGGIQIDNNAWQEILTSCDHNKDGLIEEIEFIALLENLS</sequence>
<dbReference type="Proteomes" id="UP000689195">
    <property type="component" value="Unassembled WGS sequence"/>
</dbReference>
<keyword evidence="13 19" id="KW-0067">ATP-binding</keyword>
<feature type="domain" description="Protein kinase" evidence="20">
    <location>
        <begin position="101"/>
        <end position="355"/>
    </location>
</feature>
<dbReference type="PROSITE" id="PS00107">
    <property type="entry name" value="PROTEIN_KINASE_ATP"/>
    <property type="match status" value="1"/>
</dbReference>
<comment type="similarity">
    <text evidence="15">Belongs to the protein kinase superfamily. Ser/Thr protein kinase family. CDPK subfamily.</text>
</comment>
<keyword evidence="7" id="KW-0808">Transferase</keyword>
<comment type="function">
    <text evidence="16">Plays a fundamental role in microtubule organizing center structure and function. Component of the infraciliary lattice (ICL) and the ciliary basal bodies.</text>
</comment>
<dbReference type="GO" id="GO:0005524">
    <property type="term" value="F:ATP binding"/>
    <property type="evidence" value="ECO:0007669"/>
    <property type="project" value="UniProtKB-UniRule"/>
</dbReference>
<keyword evidence="8" id="KW-0479">Metal-binding</keyword>
<evidence type="ECO:0000313" key="23">
    <source>
        <dbReference type="Proteomes" id="UP000689195"/>
    </source>
</evidence>
<dbReference type="InterPro" id="IPR017441">
    <property type="entry name" value="Protein_kinase_ATP_BS"/>
</dbReference>
<evidence type="ECO:0000313" key="22">
    <source>
        <dbReference type="EMBL" id="CAD8148042.1"/>
    </source>
</evidence>
<evidence type="ECO:0000256" key="9">
    <source>
        <dbReference type="ARBA" id="ARBA00022737"/>
    </source>
</evidence>
<proteinExistence type="inferred from homology"/>
<evidence type="ECO:0000259" key="21">
    <source>
        <dbReference type="PROSITE" id="PS50222"/>
    </source>
</evidence>
<keyword evidence="5" id="KW-0963">Cytoplasm</keyword>
<evidence type="ECO:0000256" key="3">
    <source>
        <dbReference type="ARBA" id="ARBA00005253"/>
    </source>
</evidence>
<feature type="binding site" evidence="19">
    <location>
        <position position="130"/>
    </location>
    <ligand>
        <name>ATP</name>
        <dbReference type="ChEBI" id="CHEBI:30616"/>
    </ligand>
</feature>
<evidence type="ECO:0000256" key="6">
    <source>
        <dbReference type="ARBA" id="ARBA00022527"/>
    </source>
</evidence>
<evidence type="ECO:0000256" key="7">
    <source>
        <dbReference type="ARBA" id="ARBA00022679"/>
    </source>
</evidence>
<protein>
    <recommendedName>
        <fullName evidence="4">non-specific serine/threonine protein kinase</fullName>
        <ecNumber evidence="4">2.7.11.1</ecNumber>
    </recommendedName>
</protein>
<comment type="caution">
    <text evidence="22">The sequence shown here is derived from an EMBL/GenBank/DDBJ whole genome shotgun (WGS) entry which is preliminary data.</text>
</comment>
<dbReference type="FunFam" id="3.30.200.20:FF:000315">
    <property type="entry name" value="Calcium-dependent protein kinase 3"/>
    <property type="match status" value="1"/>
</dbReference>
<comment type="cofactor">
    <cofactor evidence="1">
        <name>Mg(2+)</name>
        <dbReference type="ChEBI" id="CHEBI:18420"/>
    </cofactor>
</comment>
<keyword evidence="14" id="KW-0206">Cytoskeleton</keyword>
<dbReference type="GO" id="GO:0005509">
    <property type="term" value="F:calcium ion binding"/>
    <property type="evidence" value="ECO:0007669"/>
    <property type="project" value="InterPro"/>
</dbReference>
<dbReference type="CDD" id="cd05117">
    <property type="entry name" value="STKc_CAMK"/>
    <property type="match status" value="1"/>
</dbReference>
<gene>
    <name evidence="22" type="ORF">PPENT_87.1.T0170270</name>
</gene>
<evidence type="ECO:0000256" key="10">
    <source>
        <dbReference type="ARBA" id="ARBA00022741"/>
    </source>
</evidence>
<dbReference type="EMBL" id="CAJJDO010000017">
    <property type="protein sequence ID" value="CAD8148042.1"/>
    <property type="molecule type" value="Genomic_DNA"/>
</dbReference>
<evidence type="ECO:0000256" key="1">
    <source>
        <dbReference type="ARBA" id="ARBA00001946"/>
    </source>
</evidence>
<dbReference type="SMART" id="SM00220">
    <property type="entry name" value="S_TKc"/>
    <property type="match status" value="1"/>
</dbReference>
<evidence type="ECO:0000256" key="5">
    <source>
        <dbReference type="ARBA" id="ARBA00022490"/>
    </source>
</evidence>
<dbReference type="FunFam" id="1.10.238.10:FF:000178">
    <property type="entry name" value="Calmodulin-2 A"/>
    <property type="match status" value="1"/>
</dbReference>